<gene>
    <name evidence="3" type="ORF">F5I99_18215</name>
</gene>
<name>A0A5J6LID4_9GAMM</name>
<dbReference type="SUPFAM" id="SSF53850">
    <property type="entry name" value="Periplasmic binding protein-like II"/>
    <property type="match status" value="1"/>
</dbReference>
<feature type="domain" description="PBP" evidence="2">
    <location>
        <begin position="31"/>
        <end position="289"/>
    </location>
</feature>
<reference evidence="3 4" key="1">
    <citation type="submission" date="2019-09" db="EMBL/GenBank/DDBJ databases">
        <title>Nitrincola iocasae sp. nov., a bacterium isolated from the sediment collected at a cold seep field in South China Sea.</title>
        <authorList>
            <person name="Zhang H."/>
            <person name="Wang H."/>
            <person name="Li C."/>
        </authorList>
    </citation>
    <scope>NUCLEOTIDE SEQUENCE [LARGE SCALE GENOMIC DNA]</scope>
    <source>
        <strain evidence="3 4">KXZD1103</strain>
    </source>
</reference>
<organism evidence="3 4">
    <name type="scientific">Nitrincola iocasae</name>
    <dbReference type="NCBI Taxonomy" id="2614693"/>
    <lineage>
        <taxon>Bacteria</taxon>
        <taxon>Pseudomonadati</taxon>
        <taxon>Pseudomonadota</taxon>
        <taxon>Gammaproteobacteria</taxon>
        <taxon>Oceanospirillales</taxon>
        <taxon>Oceanospirillaceae</taxon>
        <taxon>Nitrincola</taxon>
    </lineage>
</organism>
<dbReference type="InterPro" id="IPR050811">
    <property type="entry name" value="Phosphate_ABC_transporter"/>
</dbReference>
<sequence length="319" mass="34890">MLRFCYRGIALSKSLMLMLVLISQYTLAVTETSPLHGVISTVGSDTLSRLISQWSEAFQQRHPQILLELHTGGSSSAATALISGTTLLAPMSRRMSSQESRQFQANHGYAVTEVSLAEDRIAVFVHPNNPLNHLTLTQLDAIFSSTRLRGHSTQLTHWNQLQASATWSNRHIAVFSRSVTSGTYGDFRELALAGGDFINRLIELPGSIAVVRGVAATENAIGFASVAYQDPNIKLLSLQTQAASPLSHPLDSNAPYPLARTLYLYINQPPDAPLPAHYLAWLQFIFSAEGQAILQASGLRPLTVNRHETQLQIFEADAS</sequence>
<proteinExistence type="predicted"/>
<dbReference type="Gene3D" id="3.40.190.10">
    <property type="entry name" value="Periplasmic binding protein-like II"/>
    <property type="match status" value="2"/>
</dbReference>
<dbReference type="Proteomes" id="UP000325606">
    <property type="component" value="Chromosome"/>
</dbReference>
<dbReference type="RefSeq" id="WP_151058519.1">
    <property type="nucleotide sequence ID" value="NZ_CP044222.1"/>
</dbReference>
<evidence type="ECO:0000313" key="4">
    <source>
        <dbReference type="Proteomes" id="UP000325606"/>
    </source>
</evidence>
<dbReference type="EMBL" id="CP044222">
    <property type="protein sequence ID" value="QEW08268.1"/>
    <property type="molecule type" value="Genomic_DNA"/>
</dbReference>
<dbReference type="AlphaFoldDB" id="A0A5J6LID4"/>
<dbReference type="InterPro" id="IPR024370">
    <property type="entry name" value="PBP_domain"/>
</dbReference>
<dbReference type="KEGG" id="nik:F5I99_18215"/>
<dbReference type="PANTHER" id="PTHR30570">
    <property type="entry name" value="PERIPLASMIC PHOSPHATE BINDING COMPONENT OF PHOSPHATE ABC TRANSPORTER"/>
    <property type="match status" value="1"/>
</dbReference>
<dbReference type="Pfam" id="PF12849">
    <property type="entry name" value="PBP_like_2"/>
    <property type="match status" value="1"/>
</dbReference>
<dbReference type="PANTHER" id="PTHR30570:SF6">
    <property type="entry name" value="PHOSPHATE-BINDING PROTEIN PSTS"/>
    <property type="match status" value="1"/>
</dbReference>
<keyword evidence="4" id="KW-1185">Reference proteome</keyword>
<evidence type="ECO:0000313" key="3">
    <source>
        <dbReference type="EMBL" id="QEW08268.1"/>
    </source>
</evidence>
<dbReference type="CDD" id="cd13653">
    <property type="entry name" value="PBP2_phosphate_like_1"/>
    <property type="match status" value="1"/>
</dbReference>
<accession>A0A5J6LID4</accession>
<evidence type="ECO:0000259" key="2">
    <source>
        <dbReference type="Pfam" id="PF12849"/>
    </source>
</evidence>
<evidence type="ECO:0000256" key="1">
    <source>
        <dbReference type="ARBA" id="ARBA00022729"/>
    </source>
</evidence>
<keyword evidence="1" id="KW-0732">Signal</keyword>
<protein>
    <submittedName>
        <fullName evidence="3">Phosphate ABC transporter substrate-binding protein</fullName>
    </submittedName>
</protein>